<keyword evidence="5" id="KW-0732">Signal</keyword>
<evidence type="ECO:0000259" key="6">
    <source>
        <dbReference type="PROSITE" id="PS51123"/>
    </source>
</evidence>
<keyword evidence="8" id="KW-1185">Reference proteome</keyword>
<feature type="domain" description="OmpA-like" evidence="6">
    <location>
        <begin position="282"/>
        <end position="392"/>
    </location>
</feature>
<accession>A0A0A2FGV7</accession>
<dbReference type="Pfam" id="PF00691">
    <property type="entry name" value="OmpA"/>
    <property type="match status" value="1"/>
</dbReference>
<keyword evidence="3" id="KW-0998">Cell outer membrane</keyword>
<proteinExistence type="predicted"/>
<dbReference type="EMBL" id="JRAK01000084">
    <property type="protein sequence ID" value="KGN87594.1"/>
    <property type="molecule type" value="Genomic_DNA"/>
</dbReference>
<organism evidence="7 8">
    <name type="scientific">Porphyromonas gulae</name>
    <dbReference type="NCBI Taxonomy" id="111105"/>
    <lineage>
        <taxon>Bacteria</taxon>
        <taxon>Pseudomonadati</taxon>
        <taxon>Bacteroidota</taxon>
        <taxon>Bacteroidia</taxon>
        <taxon>Bacteroidales</taxon>
        <taxon>Porphyromonadaceae</taxon>
        <taxon>Porphyromonas</taxon>
    </lineage>
</organism>
<dbReference type="Gene3D" id="3.30.1330.60">
    <property type="entry name" value="OmpA-like domain"/>
    <property type="match status" value="1"/>
</dbReference>
<dbReference type="InterPro" id="IPR006664">
    <property type="entry name" value="OMP_bac"/>
</dbReference>
<evidence type="ECO:0000313" key="7">
    <source>
        <dbReference type="EMBL" id="KGN87594.1"/>
    </source>
</evidence>
<dbReference type="GO" id="GO:0009279">
    <property type="term" value="C:cell outer membrane"/>
    <property type="evidence" value="ECO:0007669"/>
    <property type="project" value="UniProtKB-SubCell"/>
</dbReference>
<dbReference type="Proteomes" id="UP000030146">
    <property type="component" value="Unassembled WGS sequence"/>
</dbReference>
<evidence type="ECO:0000313" key="8">
    <source>
        <dbReference type="Proteomes" id="UP000030146"/>
    </source>
</evidence>
<dbReference type="AlphaFoldDB" id="A0A0A2FGV7"/>
<name>A0A0A2FGV7_9PORP</name>
<dbReference type="InterPro" id="IPR006690">
    <property type="entry name" value="OMPA-like_CS"/>
</dbReference>
<evidence type="ECO:0000256" key="1">
    <source>
        <dbReference type="ARBA" id="ARBA00004442"/>
    </source>
</evidence>
<dbReference type="CDD" id="cd07185">
    <property type="entry name" value="OmpA_C-like"/>
    <property type="match status" value="1"/>
</dbReference>
<dbReference type="InterPro" id="IPR006665">
    <property type="entry name" value="OmpA-like"/>
</dbReference>
<dbReference type="InterPro" id="IPR050330">
    <property type="entry name" value="Bact_OuterMem_StrucFunc"/>
</dbReference>
<dbReference type="PANTHER" id="PTHR30329">
    <property type="entry name" value="STATOR ELEMENT OF FLAGELLAR MOTOR COMPLEX"/>
    <property type="match status" value="1"/>
</dbReference>
<evidence type="ECO:0000256" key="4">
    <source>
        <dbReference type="PROSITE-ProRule" id="PRU00473"/>
    </source>
</evidence>
<reference evidence="7 8" key="1">
    <citation type="submission" date="2014-08" db="EMBL/GenBank/DDBJ databases">
        <title>Porphyromonas gulae strain:COT-052_OH3439 Genome sequencing.</title>
        <authorList>
            <person name="Wallis C."/>
            <person name="Deusch O."/>
            <person name="O'Flynn C."/>
            <person name="Davis I."/>
            <person name="Jospin G."/>
            <person name="Darling A.E."/>
            <person name="Coil D.A."/>
            <person name="Alexiev A."/>
            <person name="Horsfall A."/>
            <person name="Kirkwood N."/>
            <person name="Harris S."/>
            <person name="Eisen J.A."/>
        </authorList>
    </citation>
    <scope>NUCLEOTIDE SEQUENCE [LARGE SCALE GENOMIC DNA]</scope>
    <source>
        <strain evidence="8">COT-052 OH3439</strain>
    </source>
</reference>
<dbReference type="PATRIC" id="fig|111105.18.peg.1400"/>
<sequence>MKVKYLMLTLVGAIALNASAQENTVPATGQLPAKNVAFARNKAGSNWFVTLQGGVAAQFLDDNNIKDLKDRLGLIGSFSIGKYHNPFFATRIQINGGHAHTFLGEKAEQEIHTNFGAVHFDFMFDLVNYFAPYKENRFFHLIPWAGLGYQHKFIGKEWSKNNVESLTANIGLMMAFRLGKRVDFVIEAQATHSNLNLSREYNSKKTPPFDDLGRYYYNGLQGMMTAGFNFRIGPVGFNAIEPMNYALINDLNSQINHLRGEVEELSKRPVSCPECPEITPVTNVENILMDKAVLFRFDSYVVDKDQLVNLYDVAQFVKETNEPITVVGYADPSGTSEYNERLSERRAKAVVDILTGKYGVPSELISIEWKGESIQPFAKKDWNRVVILRSKK</sequence>
<dbReference type="PROSITE" id="PS01068">
    <property type="entry name" value="OMPA_1"/>
    <property type="match status" value="1"/>
</dbReference>
<comment type="caution">
    <text evidence="7">The sequence shown here is derived from an EMBL/GenBank/DDBJ whole genome shotgun (WGS) entry which is preliminary data.</text>
</comment>
<dbReference type="PANTHER" id="PTHR30329:SF21">
    <property type="entry name" value="LIPOPROTEIN YIAD-RELATED"/>
    <property type="match status" value="1"/>
</dbReference>
<protein>
    <submittedName>
        <fullName evidence="7">Membrane protein</fullName>
    </submittedName>
</protein>
<dbReference type="SUPFAM" id="SSF103088">
    <property type="entry name" value="OmpA-like"/>
    <property type="match status" value="1"/>
</dbReference>
<comment type="subcellular location">
    <subcellularLocation>
        <location evidence="1">Cell outer membrane</location>
    </subcellularLocation>
</comment>
<feature type="chain" id="PRO_5001986813" evidence="5">
    <location>
        <begin position="21"/>
        <end position="392"/>
    </location>
</feature>
<evidence type="ECO:0000256" key="5">
    <source>
        <dbReference type="SAM" id="SignalP"/>
    </source>
</evidence>
<dbReference type="PRINTS" id="PR01021">
    <property type="entry name" value="OMPADOMAIN"/>
</dbReference>
<keyword evidence="2 4" id="KW-0472">Membrane</keyword>
<dbReference type="PROSITE" id="PS51123">
    <property type="entry name" value="OMPA_2"/>
    <property type="match status" value="1"/>
</dbReference>
<evidence type="ECO:0000256" key="2">
    <source>
        <dbReference type="ARBA" id="ARBA00023136"/>
    </source>
</evidence>
<dbReference type="InterPro" id="IPR036737">
    <property type="entry name" value="OmpA-like_sf"/>
</dbReference>
<feature type="signal peptide" evidence="5">
    <location>
        <begin position="1"/>
        <end position="20"/>
    </location>
</feature>
<gene>
    <name evidence="7" type="ORF">HR15_06140</name>
</gene>
<dbReference type="RefSeq" id="WP_039424939.1">
    <property type="nucleotide sequence ID" value="NZ_JRAK01000084.1"/>
</dbReference>
<evidence type="ECO:0000256" key="3">
    <source>
        <dbReference type="ARBA" id="ARBA00023237"/>
    </source>
</evidence>